<evidence type="ECO:0000313" key="2">
    <source>
        <dbReference type="EMBL" id="KRL44430.1"/>
    </source>
</evidence>
<dbReference type="EMBL" id="AZEZ01000041">
    <property type="protein sequence ID" value="KRL44430.1"/>
    <property type="molecule type" value="Genomic_DNA"/>
</dbReference>
<feature type="transmembrane region" description="Helical" evidence="1">
    <location>
        <begin position="12"/>
        <end position="37"/>
    </location>
</feature>
<dbReference type="PATRIC" id="fig|1423770.3.peg.2245"/>
<reference evidence="2 3" key="1">
    <citation type="journal article" date="2015" name="Genome Announc.">
        <title>Expanding the biotechnology potential of lactobacilli through comparative genomics of 213 strains and associated genera.</title>
        <authorList>
            <person name="Sun Z."/>
            <person name="Harris H.M."/>
            <person name="McCann A."/>
            <person name="Guo C."/>
            <person name="Argimon S."/>
            <person name="Zhang W."/>
            <person name="Yang X."/>
            <person name="Jeffery I.B."/>
            <person name="Cooney J.C."/>
            <person name="Kagawa T.F."/>
            <person name="Liu W."/>
            <person name="Song Y."/>
            <person name="Salvetti E."/>
            <person name="Wrobel A."/>
            <person name="Rasinkangas P."/>
            <person name="Parkhill J."/>
            <person name="Rea M.C."/>
            <person name="O'Sullivan O."/>
            <person name="Ritari J."/>
            <person name="Douillard F.P."/>
            <person name="Paul Ross R."/>
            <person name="Yang R."/>
            <person name="Briner A.E."/>
            <person name="Felis G.E."/>
            <person name="de Vos W.M."/>
            <person name="Barrangou R."/>
            <person name="Klaenhammer T.R."/>
            <person name="Caufield P.W."/>
            <person name="Cui Y."/>
            <person name="Zhang H."/>
            <person name="O'Toole P.W."/>
        </authorList>
    </citation>
    <scope>NUCLEOTIDE SEQUENCE [LARGE SCALE GENOMIC DNA]</scope>
    <source>
        <strain evidence="2 3">DSM 14500</strain>
    </source>
</reference>
<name>A0A0R1QIV8_9LACO</name>
<comment type="caution">
    <text evidence="2">The sequence shown here is derived from an EMBL/GenBank/DDBJ whole genome shotgun (WGS) entry which is preliminary data.</text>
</comment>
<evidence type="ECO:0000256" key="1">
    <source>
        <dbReference type="SAM" id="Phobius"/>
    </source>
</evidence>
<keyword evidence="1" id="KW-0812">Transmembrane</keyword>
<dbReference type="Proteomes" id="UP000050872">
    <property type="component" value="Unassembled WGS sequence"/>
</dbReference>
<proteinExistence type="predicted"/>
<gene>
    <name evidence="2" type="ORF">FD29_GL002187</name>
</gene>
<evidence type="ECO:0000313" key="3">
    <source>
        <dbReference type="Proteomes" id="UP000050872"/>
    </source>
</evidence>
<keyword evidence="1" id="KW-0472">Membrane</keyword>
<protein>
    <submittedName>
        <fullName evidence="2">Uncharacterized protein</fullName>
    </submittedName>
</protein>
<dbReference type="RefSeq" id="WP_147007963.1">
    <property type="nucleotide sequence ID" value="NZ_AZEZ01000041.1"/>
</dbReference>
<dbReference type="STRING" id="1423770.FD29_GL002187"/>
<accession>A0A0R1QIV8</accession>
<dbReference type="OrthoDB" id="2319297at2"/>
<keyword evidence="1" id="KW-1133">Transmembrane helix</keyword>
<keyword evidence="3" id="KW-1185">Reference proteome</keyword>
<dbReference type="AlphaFoldDB" id="A0A0R1QIV8"/>
<sequence length="127" mass="14426">MMNSASQMIFDITSIALTVAIIVGVVLISIALFRIIAALKYRNQMLFYATRPYIFCQKHPQQLEIRNNGAVPIVLDKLESNLDLSKLSGQTIPSGQSFFYNVATDQLLTLKVDYHDKLNHYQDNFNL</sequence>
<organism evidence="2 3">
    <name type="scientific">Companilactobacillus mindensis DSM 14500</name>
    <dbReference type="NCBI Taxonomy" id="1423770"/>
    <lineage>
        <taxon>Bacteria</taxon>
        <taxon>Bacillati</taxon>
        <taxon>Bacillota</taxon>
        <taxon>Bacilli</taxon>
        <taxon>Lactobacillales</taxon>
        <taxon>Lactobacillaceae</taxon>
        <taxon>Companilactobacillus</taxon>
    </lineage>
</organism>